<proteinExistence type="predicted"/>
<dbReference type="SUPFAM" id="SSF52540">
    <property type="entry name" value="P-loop containing nucleoside triphosphate hydrolases"/>
    <property type="match status" value="1"/>
</dbReference>
<dbReference type="Gene3D" id="3.30.980.10">
    <property type="entry name" value="Threonyl-trna Synthetase, Chain A, domain 2"/>
    <property type="match status" value="1"/>
</dbReference>
<dbReference type="EMBL" id="CP048914">
    <property type="protein sequence ID" value="QMS84211.1"/>
    <property type="molecule type" value="Genomic_DNA"/>
</dbReference>
<sequence length="546" mass="63810">MFTIHINDDTKTFDSAITLRDVVMDPNKEFPVARVNNRLREMSYKFAYDAEVVPLTLDHTEVVHVYEASLRYLIAMAFSRVYPTYNIKFKYSVSRAIFCYITNVEQPNIEDIIQHVTAEMKTLVEADLPFERITTTVEEAKEFYRENNYQDRNDILQYRPEKTVHFYRCDSYQNYMYSYMVPSTGYLSKFHMFPFDIGFLIQYPRSETNREIPPYQGAPKYIDTLRKASVWAHIVEADYISNLNSKIHNQHTVDFIHMCEAKHNAMLTELGDRIADNKHQIRLIAIAGPSSSGKTTFANRLRIELMTRGLRPIRISLDDYYLNREDIPVEPDGSIDLESINALDVALFNANMKDLIAGKTVELPVFDFASKKRGGYRTMHVTEDNPIIIEGIHALNDLMTSSIHKNQTYKIYISPQLQLNLDNHNPISITNLRLLRRIVRDKQFRNASALRTLSMWQSVRNGEFKWIYPNQEHADYVYNSGLQYELNVLKKYALPTLQEIPNDSEYYMMANRLIKFLKYFKDINDDLVPNNSLLREFIGGSCFHEE</sequence>
<evidence type="ECO:0000313" key="2">
    <source>
        <dbReference type="EMBL" id="QMS84211.1"/>
    </source>
</evidence>
<dbReference type="SUPFAM" id="SSF55186">
    <property type="entry name" value="ThrRS/AlaRS common domain"/>
    <property type="match status" value="1"/>
</dbReference>
<evidence type="ECO:0000259" key="1">
    <source>
        <dbReference type="PROSITE" id="PS51880"/>
    </source>
</evidence>
<feature type="domain" description="TGS" evidence="1">
    <location>
        <begin position="1"/>
        <end position="56"/>
    </location>
</feature>
<keyword evidence="3" id="KW-1185">Reference proteome</keyword>
<dbReference type="GO" id="GO:0005524">
    <property type="term" value="F:ATP binding"/>
    <property type="evidence" value="ECO:0007669"/>
    <property type="project" value="InterPro"/>
</dbReference>
<name>A0A7L7KNC7_9MOLU</name>
<dbReference type="InterPro" id="IPR027417">
    <property type="entry name" value="P-loop_NTPase"/>
</dbReference>
<accession>A0A7L7KNC7</accession>
<dbReference type="GO" id="GO:0016301">
    <property type="term" value="F:kinase activity"/>
    <property type="evidence" value="ECO:0007669"/>
    <property type="project" value="UniProtKB-KW"/>
</dbReference>
<dbReference type="KEGG" id="xcl:G4Z02_00125"/>
<dbReference type="InterPro" id="IPR006083">
    <property type="entry name" value="PRK/URK"/>
</dbReference>
<evidence type="ECO:0000313" key="3">
    <source>
        <dbReference type="Proteomes" id="UP000514720"/>
    </source>
</evidence>
<dbReference type="PANTHER" id="PTHR10285">
    <property type="entry name" value="URIDINE KINASE"/>
    <property type="match status" value="1"/>
</dbReference>
<reference evidence="2 3" key="1">
    <citation type="submission" date="2020-02" db="EMBL/GenBank/DDBJ databases">
        <authorList>
            <person name="Zheng R.K."/>
            <person name="Sun C.M."/>
        </authorList>
    </citation>
    <scope>NUCLEOTIDE SEQUENCE [LARGE SCALE GENOMIC DNA]</scope>
    <source>
        <strain evidence="3">zrk13</strain>
    </source>
</reference>
<keyword evidence="2" id="KW-0418">Kinase</keyword>
<dbReference type="Gene3D" id="3.40.50.300">
    <property type="entry name" value="P-loop containing nucleotide triphosphate hydrolases"/>
    <property type="match status" value="1"/>
</dbReference>
<dbReference type="PROSITE" id="PS51880">
    <property type="entry name" value="TGS"/>
    <property type="match status" value="1"/>
</dbReference>
<dbReference type="AlphaFoldDB" id="A0A7L7KNC7"/>
<dbReference type="CDD" id="cd02028">
    <property type="entry name" value="UMPK_like"/>
    <property type="match status" value="1"/>
</dbReference>
<dbReference type="InterPro" id="IPR004095">
    <property type="entry name" value="TGS"/>
</dbReference>
<dbReference type="Proteomes" id="UP000514720">
    <property type="component" value="Chromosome"/>
</dbReference>
<dbReference type="Pfam" id="PF00485">
    <property type="entry name" value="PRK"/>
    <property type="match status" value="1"/>
</dbReference>
<keyword evidence="2" id="KW-0808">Transferase</keyword>
<dbReference type="PRINTS" id="PR00988">
    <property type="entry name" value="URIDINKINASE"/>
</dbReference>
<dbReference type="InterPro" id="IPR018163">
    <property type="entry name" value="Thr/Ala-tRNA-synth_IIc_edit"/>
</dbReference>
<organism evidence="2 3">
    <name type="scientific">Candidatus Xianfuyuplasma coldseepsis</name>
    <dbReference type="NCBI Taxonomy" id="2782163"/>
    <lineage>
        <taxon>Bacteria</taxon>
        <taxon>Bacillati</taxon>
        <taxon>Mycoplasmatota</taxon>
        <taxon>Mollicutes</taxon>
        <taxon>Candidatus Izemoplasmatales</taxon>
        <taxon>Candidatus Izemoplasmataceae</taxon>
        <taxon>Candidatus Xianfuyuplasma</taxon>
    </lineage>
</organism>
<gene>
    <name evidence="2" type="ORF">G4Z02_00125</name>
</gene>
<protein>
    <submittedName>
        <fullName evidence="2">Nucleoside kinase</fullName>
    </submittedName>
</protein>
<dbReference type="RefSeq" id="WP_258877823.1">
    <property type="nucleotide sequence ID" value="NZ_CP048914.1"/>
</dbReference>